<dbReference type="CDD" id="cd09620">
    <property type="entry name" value="CBM9_like_3"/>
    <property type="match status" value="1"/>
</dbReference>
<gene>
    <name evidence="3" type="ORF">CLV82_1752</name>
</gene>
<dbReference type="GO" id="GO:0030246">
    <property type="term" value="F:carbohydrate binding"/>
    <property type="evidence" value="ECO:0007669"/>
    <property type="project" value="InterPro"/>
</dbReference>
<organism evidence="3 4">
    <name type="scientific">Zeaxanthinibacter enoshimensis</name>
    <dbReference type="NCBI Taxonomy" id="392009"/>
    <lineage>
        <taxon>Bacteria</taxon>
        <taxon>Pseudomonadati</taxon>
        <taxon>Bacteroidota</taxon>
        <taxon>Flavobacteriia</taxon>
        <taxon>Flavobacteriales</taxon>
        <taxon>Flavobacteriaceae</taxon>
        <taxon>Zeaxanthinibacter</taxon>
    </lineage>
</organism>
<dbReference type="InterPro" id="IPR010502">
    <property type="entry name" value="Carb-bd_dom_fam9"/>
</dbReference>
<evidence type="ECO:0000259" key="2">
    <source>
        <dbReference type="Pfam" id="PF06452"/>
    </source>
</evidence>
<feature type="domain" description="Carbohydrate-binding" evidence="2">
    <location>
        <begin position="115"/>
        <end position="266"/>
    </location>
</feature>
<dbReference type="PANTHER" id="PTHR35532:SF5">
    <property type="entry name" value="CARBOHYDRATE-BINDING DOMAIN-CONTAINING PROTEIN"/>
    <property type="match status" value="1"/>
</dbReference>
<keyword evidence="1" id="KW-0812">Transmembrane</keyword>
<evidence type="ECO:0000313" key="4">
    <source>
        <dbReference type="Proteomes" id="UP000295468"/>
    </source>
</evidence>
<name>A0A4R6TNX6_9FLAO</name>
<evidence type="ECO:0000256" key="1">
    <source>
        <dbReference type="SAM" id="Phobius"/>
    </source>
</evidence>
<proteinExistence type="predicted"/>
<dbReference type="PANTHER" id="PTHR35532">
    <property type="entry name" value="SIMILAR TO POLYHYDROXYALKANOATE DEPOLYMERASE"/>
    <property type="match status" value="1"/>
</dbReference>
<dbReference type="Gene3D" id="2.60.40.1190">
    <property type="match status" value="1"/>
</dbReference>
<comment type="caution">
    <text evidence="3">The sequence shown here is derived from an EMBL/GenBank/DDBJ whole genome shotgun (WGS) entry which is preliminary data.</text>
</comment>
<evidence type="ECO:0000313" key="3">
    <source>
        <dbReference type="EMBL" id="TDQ31051.1"/>
    </source>
</evidence>
<keyword evidence="1" id="KW-0472">Membrane</keyword>
<keyword evidence="4" id="KW-1185">Reference proteome</keyword>
<feature type="transmembrane region" description="Helical" evidence="1">
    <location>
        <begin position="20"/>
        <end position="39"/>
    </location>
</feature>
<feature type="transmembrane region" description="Helical" evidence="1">
    <location>
        <begin position="78"/>
        <end position="96"/>
    </location>
</feature>
<dbReference type="GO" id="GO:0004553">
    <property type="term" value="F:hydrolase activity, hydrolyzing O-glycosyl compounds"/>
    <property type="evidence" value="ECO:0007669"/>
    <property type="project" value="InterPro"/>
</dbReference>
<sequence length="426" mass="49760">MDIPDANNGSFYKSFSFAEMLLVYFYWSCRKLVIFCLTIKYKMSKVPRIQLSPLQHGSDGTDSSYSISSVPRAFNVPVRSWIFLFLLFCVISKPAISQVSPRSYTAYKSLSEIKIDGRADEASWDNAPWSDDFIDIEGKKIPSYRTRVKMLWDSNNLYVFAKMEEPHVWATLKQRDTVIFYNNDFEIFIDPDGDTHHYMELEVNAHNTVWDLLLSKPYRNGGLVVDHWDFKGLKTAVHILGSLNDPRDTDQGWQVEIAIPWESMKELYPGAALPENSFWRINFSRVNWDYELDGKRYSRKKDAAGNFMPEYNWVWSPQGVINMHEPEHWGYVYFSDKQGVDNIFKIPDDETLKWSLYQVYREMLQSPSRINDITGTKTIGELEFMGSKVNIHFETHNAGYNLYLNNPFNGNKLLIREDGKFIKYEN</sequence>
<reference evidence="3 4" key="1">
    <citation type="submission" date="2019-03" db="EMBL/GenBank/DDBJ databases">
        <title>Genomic Encyclopedia of Archaeal and Bacterial Type Strains, Phase II (KMG-II): from individual species to whole genera.</title>
        <authorList>
            <person name="Goeker M."/>
        </authorList>
    </citation>
    <scope>NUCLEOTIDE SEQUENCE [LARGE SCALE GENOMIC DNA]</scope>
    <source>
        <strain evidence="3 4">DSM 18435</strain>
    </source>
</reference>
<dbReference type="SUPFAM" id="SSF49344">
    <property type="entry name" value="CBD9-like"/>
    <property type="match status" value="1"/>
</dbReference>
<keyword evidence="1" id="KW-1133">Transmembrane helix</keyword>
<dbReference type="GO" id="GO:0016052">
    <property type="term" value="P:carbohydrate catabolic process"/>
    <property type="evidence" value="ECO:0007669"/>
    <property type="project" value="InterPro"/>
</dbReference>
<dbReference type="AlphaFoldDB" id="A0A4R6TNX6"/>
<protein>
    <submittedName>
        <fullName evidence="3">Carbohydrate binding protein with CBM9 domain</fullName>
    </submittedName>
</protein>
<accession>A0A4R6TNX6</accession>
<dbReference type="Proteomes" id="UP000295468">
    <property type="component" value="Unassembled WGS sequence"/>
</dbReference>
<dbReference type="EMBL" id="SNYI01000002">
    <property type="protein sequence ID" value="TDQ31051.1"/>
    <property type="molecule type" value="Genomic_DNA"/>
</dbReference>
<dbReference type="Pfam" id="PF06452">
    <property type="entry name" value="CBM9_1"/>
    <property type="match status" value="1"/>
</dbReference>